<dbReference type="CDD" id="cd04496">
    <property type="entry name" value="SSB_OBF"/>
    <property type="match status" value="1"/>
</dbReference>
<organism evidence="3 4">
    <name type="scientific">Ophiocordyceps camponoti-rufipedis</name>
    <dbReference type="NCBI Taxonomy" id="2004952"/>
    <lineage>
        <taxon>Eukaryota</taxon>
        <taxon>Fungi</taxon>
        <taxon>Dikarya</taxon>
        <taxon>Ascomycota</taxon>
        <taxon>Pezizomycotina</taxon>
        <taxon>Sordariomycetes</taxon>
        <taxon>Hypocreomycetidae</taxon>
        <taxon>Hypocreales</taxon>
        <taxon>Ophiocordycipitaceae</taxon>
        <taxon>Ophiocordyceps</taxon>
    </lineage>
</organism>
<protein>
    <recommendedName>
        <fullName evidence="5">Nucleic acid-binding protein</fullName>
    </recommendedName>
</protein>
<dbReference type="STRING" id="2004952.A0A2C5YVJ3"/>
<dbReference type="InterPro" id="IPR012340">
    <property type="entry name" value="NA-bd_OB-fold"/>
</dbReference>
<dbReference type="GO" id="GO:0003697">
    <property type="term" value="F:single-stranded DNA binding"/>
    <property type="evidence" value="ECO:0007669"/>
    <property type="project" value="InterPro"/>
</dbReference>
<proteinExistence type="predicted"/>
<evidence type="ECO:0000256" key="2">
    <source>
        <dbReference type="PROSITE-ProRule" id="PRU00252"/>
    </source>
</evidence>
<dbReference type="SUPFAM" id="SSF50249">
    <property type="entry name" value="Nucleic acid-binding proteins"/>
    <property type="match status" value="1"/>
</dbReference>
<evidence type="ECO:0000313" key="4">
    <source>
        <dbReference type="Proteomes" id="UP000226431"/>
    </source>
</evidence>
<comment type="caution">
    <text evidence="3">The sequence shown here is derived from an EMBL/GenBank/DDBJ whole genome shotgun (WGS) entry which is preliminary data.</text>
</comment>
<keyword evidence="1 2" id="KW-0238">DNA-binding</keyword>
<evidence type="ECO:0000256" key="1">
    <source>
        <dbReference type="ARBA" id="ARBA00023125"/>
    </source>
</evidence>
<evidence type="ECO:0008006" key="5">
    <source>
        <dbReference type="Google" id="ProtNLM"/>
    </source>
</evidence>
<dbReference type="Pfam" id="PF00436">
    <property type="entry name" value="SSB"/>
    <property type="match status" value="1"/>
</dbReference>
<dbReference type="Proteomes" id="UP000226431">
    <property type="component" value="Unassembled WGS sequence"/>
</dbReference>
<sequence length="144" mass="15735">MASFILRRSAAVTMPSAARGFSSTAARDLAKINIIGKVLNSPVASTTNSGRGLVKYTVLSQTHETKPASHFRVTVFADGPRRDQLMNLAKGTLVYVEADASMSTYLDNDGRKQATLGILQRAMTILRKPEEMEEDNKSSKKTEE</sequence>
<dbReference type="EMBL" id="NJES01000393">
    <property type="protein sequence ID" value="PHH72787.1"/>
    <property type="molecule type" value="Genomic_DNA"/>
</dbReference>
<dbReference type="InterPro" id="IPR000424">
    <property type="entry name" value="Primosome_PriB/ssb"/>
</dbReference>
<dbReference type="Gene3D" id="2.40.50.140">
    <property type="entry name" value="Nucleic acid-binding proteins"/>
    <property type="match status" value="1"/>
</dbReference>
<dbReference type="PROSITE" id="PS50935">
    <property type="entry name" value="SSB"/>
    <property type="match status" value="1"/>
</dbReference>
<reference evidence="3 4" key="1">
    <citation type="submission" date="2017-06" db="EMBL/GenBank/DDBJ databases">
        <title>Ant-infecting Ophiocordyceps genomes reveal a high diversity of potential behavioral manipulation genes and a possible major role for enterotoxins.</title>
        <authorList>
            <person name="De Bekker C."/>
            <person name="Evans H.C."/>
            <person name="Brachmann A."/>
            <person name="Hughes D.P."/>
        </authorList>
    </citation>
    <scope>NUCLEOTIDE SEQUENCE [LARGE SCALE GENOMIC DNA]</scope>
    <source>
        <strain evidence="3 4">Map16</strain>
    </source>
</reference>
<keyword evidence="4" id="KW-1185">Reference proteome</keyword>
<gene>
    <name evidence="3" type="ORF">CDD80_4261</name>
</gene>
<dbReference type="OrthoDB" id="1078367at2759"/>
<name>A0A2C5YVJ3_9HYPO</name>
<dbReference type="AlphaFoldDB" id="A0A2C5YVJ3"/>
<evidence type="ECO:0000313" key="3">
    <source>
        <dbReference type="EMBL" id="PHH72787.1"/>
    </source>
</evidence>
<accession>A0A2C5YVJ3</accession>